<dbReference type="PANTHER" id="PTHR21937">
    <property type="entry name" value="CCDC66 DOMAIN-CONTAINING PROTEIN"/>
    <property type="match status" value="1"/>
</dbReference>
<feature type="region of interest" description="Disordered" evidence="1">
    <location>
        <begin position="524"/>
        <end position="583"/>
    </location>
</feature>
<feature type="compositionally biased region" description="Basic and acidic residues" evidence="1">
    <location>
        <begin position="1189"/>
        <end position="1207"/>
    </location>
</feature>
<feature type="compositionally biased region" description="Polar residues" evidence="1">
    <location>
        <begin position="994"/>
        <end position="1012"/>
    </location>
</feature>
<feature type="compositionally biased region" description="Acidic residues" evidence="1">
    <location>
        <begin position="1123"/>
        <end position="1132"/>
    </location>
</feature>
<evidence type="ECO:0000313" key="2">
    <source>
        <dbReference type="Proteomes" id="UP001318040"/>
    </source>
</evidence>
<name>A0AAJ7WX13_PETMA</name>
<feature type="region of interest" description="Disordered" evidence="1">
    <location>
        <begin position="633"/>
        <end position="657"/>
    </location>
</feature>
<feature type="compositionally biased region" description="Basic and acidic residues" evidence="1">
    <location>
        <begin position="420"/>
        <end position="432"/>
    </location>
</feature>
<feature type="compositionally biased region" description="Basic and acidic residues" evidence="1">
    <location>
        <begin position="1140"/>
        <end position="1168"/>
    </location>
</feature>
<feature type="region of interest" description="Disordered" evidence="1">
    <location>
        <begin position="286"/>
        <end position="311"/>
    </location>
</feature>
<feature type="compositionally biased region" description="Basic and acidic residues" evidence="1">
    <location>
        <begin position="1222"/>
        <end position="1237"/>
    </location>
</feature>
<evidence type="ECO:0000313" key="3">
    <source>
        <dbReference type="RefSeq" id="XP_032813125.1"/>
    </source>
</evidence>
<protein>
    <submittedName>
        <fullName evidence="3">Uncharacterized protein KIAA2012 homolog isoform X2</fullName>
    </submittedName>
</protein>
<feature type="compositionally biased region" description="Basic and acidic residues" evidence="1">
    <location>
        <begin position="900"/>
        <end position="914"/>
    </location>
</feature>
<keyword evidence="2" id="KW-1185">Reference proteome</keyword>
<feature type="region of interest" description="Disordered" evidence="1">
    <location>
        <begin position="884"/>
        <end position="914"/>
    </location>
</feature>
<dbReference type="CTD" id="100652824"/>
<feature type="compositionally biased region" description="Basic and acidic residues" evidence="1">
    <location>
        <begin position="1288"/>
        <end position="1450"/>
    </location>
</feature>
<feature type="region of interest" description="Disordered" evidence="1">
    <location>
        <begin position="420"/>
        <end position="503"/>
    </location>
</feature>
<evidence type="ECO:0000256" key="1">
    <source>
        <dbReference type="SAM" id="MobiDB-lite"/>
    </source>
</evidence>
<feature type="region of interest" description="Disordered" evidence="1">
    <location>
        <begin position="983"/>
        <end position="1450"/>
    </location>
</feature>
<dbReference type="PANTHER" id="PTHR21937:SF5">
    <property type="entry name" value="GENE 973-RELATED"/>
    <property type="match status" value="1"/>
</dbReference>
<feature type="compositionally biased region" description="Basic and acidic residues" evidence="1">
    <location>
        <begin position="558"/>
        <end position="568"/>
    </location>
</feature>
<reference evidence="3" key="1">
    <citation type="submission" date="2025-08" db="UniProtKB">
        <authorList>
            <consortium name="RefSeq"/>
        </authorList>
    </citation>
    <scope>IDENTIFICATION</scope>
    <source>
        <tissue evidence="3">Sperm</tissue>
    </source>
</reference>
<dbReference type="RefSeq" id="XP_032813125.1">
    <property type="nucleotide sequence ID" value="XM_032957234.1"/>
</dbReference>
<dbReference type="Pfam" id="PF15709">
    <property type="entry name" value="DUF4670"/>
    <property type="match status" value="1"/>
</dbReference>
<accession>A0AAJ7WX13</accession>
<feature type="compositionally biased region" description="Basic and acidic residues" evidence="1">
    <location>
        <begin position="1079"/>
        <end position="1103"/>
    </location>
</feature>
<gene>
    <name evidence="3" type="primary">LOC116943903</name>
</gene>
<proteinExistence type="predicted"/>
<dbReference type="Proteomes" id="UP001318040">
    <property type="component" value="Chromosome 19"/>
</dbReference>
<feature type="compositionally biased region" description="Basic residues" evidence="1">
    <location>
        <begin position="1247"/>
        <end position="1261"/>
    </location>
</feature>
<sequence length="1533" mass="168573">MLASDRGMPLSLLSRGIGLLVRNGQEKVEVYFEPQDYLNWRVTGGRHPVCRCPYWPTGGLAKTYTTRKGPLLLYSEELAYPAHLYQEEVRRHQRRGHQPSLPQPESFLQQVQPHQQEHLNQQALLFQQTQLNHKAHLQQRARAARRRPEHPDRNADAVTAQLKTLSDLTDAILIYGCRQIVGGQHCPSIQSLPSAKASRIRPGYSARRYLCNWFHSWDEALLLKLHNSGRISYSTLYREGRWSPRAFRRAHYDLTAAPQPYQLTSSMLQAPGPTLLCRTVASYASGDETEEKQQGSGKQMTLPDGGGASSYPDSGQCGVIGKCFDQPANGHQLEPSSQDCIVKETINKIDALKSSRLPPIGAHISPAVRERPPPLHRTLIDTSHLRSPEENRSFASFYGGSLAGNRRNVGISAKVVAVDKRDSGHGEEDRGMSRFPALTETISKEPARKPPPSDGVKLPLITMEPPATPQKQQAGDNTEGEAEQRKGPPQPLLPSISQGRPPTWGLIKQGATRGGVTPFEAARAKPATGGARHGQVARDAGTNRMARADQGAATFVKPQRDRSPDRGATKAQVSVPPGDEPVCAAKERDGVPGVHWGDAVVASSSGQPVRRATDMEGPSVVGQMAADEWQLLGKKGPGSHDSATSNKGGKGAKDMGIKGDKAGRDIFINPEDIEVAETVDVDLEFPPVATGVDVGAGEVSGAKAERGGAKPGGATAALGAAGARAGGGSMKPGDAAEGSGVKAGACSITFEGGTEGVGSNSSNKLNGGVTKGVPKAAGSSVKAAGGEGTTVVKGNLPEELRATHTGKDFMGSAVLGPDGEIIKLSLVRAAYYIETKGQDGAGDVLVFNVSVEQSAAADERQWNALMGTSQRIGDEDVRSVESGVMEDEDYQDLPVSNKQRSRDIDTEKDTETEKGTTAFSAVSQGAADSGLFVTSPVTMSALTEPGTVMALPPASESRVEAEFEAWSRELNSSLSPNETVIVEDGRTGQRIVRSRQTPTQMGPPSRSKTSVSIILPSQGMDDPESFRSDEDSSSVLSNAFKDSKEQHSNKNVSETSQNRERSAQETGKNKAVVSKKGKRPEARGDKDTRSAKRSVETRERASVREGSTGGMSHTVERRTSSNDPDDAWEDSVGDNAEAPSRAETRIAKETKTKKSEGSTKAKANENERNAFVVGKPRKTRMSEATQKGADGEKAPPSSKKESGDEQRRKKPSRRSAGPPEKGGSRGTDDQDSGRDDNSAFQDDATGRHRRGRRGSQVRAHKLGSQTSEGQLVEPGKEPGSDGQSPALSEREARRAAQSEQRRLEVERRRQESESQRLQELEQQDREEVMRAELEEARLRREEEARQKKRQQELERLKVQELEMKRMERERAERERERRQQEEHRRRVLEIQRRKQEEEALKKAEQERLEREEAERRAEEERMLAQMDESERLEYEQRRREEEEQRRLAEEQRRRVMEEEARLAMEEAMRQARFLAKQQAELERHLMFHRELWLETSGMEQTQDVSRPWVYSYYELLQMLGLQRPELEAGQHVD</sequence>
<dbReference type="InterPro" id="IPR031440">
    <property type="entry name" value="DUF4670"/>
</dbReference>
<organism evidence="2 3">
    <name type="scientific">Petromyzon marinus</name>
    <name type="common">Sea lamprey</name>
    <dbReference type="NCBI Taxonomy" id="7757"/>
    <lineage>
        <taxon>Eukaryota</taxon>
        <taxon>Metazoa</taxon>
        <taxon>Chordata</taxon>
        <taxon>Craniata</taxon>
        <taxon>Vertebrata</taxon>
        <taxon>Cyclostomata</taxon>
        <taxon>Hyperoartia</taxon>
        <taxon>Petromyzontiformes</taxon>
        <taxon>Petromyzontidae</taxon>
        <taxon>Petromyzon</taxon>
    </lineage>
</organism>